<protein>
    <submittedName>
        <fullName evidence="1">Uncharacterized protein</fullName>
    </submittedName>
</protein>
<dbReference type="EMBL" id="BRXZ01000170">
    <property type="protein sequence ID" value="GMI06649.1"/>
    <property type="molecule type" value="Genomic_DNA"/>
</dbReference>
<dbReference type="OrthoDB" id="10326213at2759"/>
<name>A0A9W7FAB1_9STRA</name>
<reference evidence="1" key="1">
    <citation type="submission" date="2022-07" db="EMBL/GenBank/DDBJ databases">
        <title>Genome analysis of Parmales, a sister group of diatoms, reveals the evolutionary specialization of diatoms from phago-mixotrophs to photoautotrophs.</title>
        <authorList>
            <person name="Ban H."/>
            <person name="Sato S."/>
            <person name="Yoshikawa S."/>
            <person name="Kazumasa Y."/>
            <person name="Nakamura Y."/>
            <person name="Ichinomiya M."/>
            <person name="Saitoh K."/>
            <person name="Sato N."/>
            <person name="Blanc-Mathieu R."/>
            <person name="Endo H."/>
            <person name="Kuwata A."/>
            <person name="Ogata H."/>
        </authorList>
    </citation>
    <scope>NUCLEOTIDE SEQUENCE</scope>
</reference>
<keyword evidence="2" id="KW-1185">Reference proteome</keyword>
<sequence length="324" mass="36179">MSPILDASVIIISLSIIIRKEISFPESELLDGTSLLISTAFILSIVLKIFWDQLRGEGWGGFGFFKNGVGKGGGVEGGEEEEKEEEKCEKGYGSDGWKVDQEVKGPHLKKDCEFAFVTFDYDEDVGSDVMSVTSRSKIHMDDTNVPMILNTVASVLRKTDERHVHYAALYDIRKYQLPGARGAYARAKQLVSWSDDYADLIDKHTHSVAIVIPSGFGAKLLKNCVNFVIWATQPPMEPRIFEDNANSPGLEKAKAFLKTRKAKYDNDEIFCKPAQVGQTYECPPSLEIIKARSDEAHRKAVKAGKTADWETLEREYVPLPVPKK</sequence>
<gene>
    <name evidence="1" type="ORF">TrRE_jg1998</name>
</gene>
<evidence type="ECO:0000313" key="2">
    <source>
        <dbReference type="Proteomes" id="UP001165082"/>
    </source>
</evidence>
<comment type="caution">
    <text evidence="1">The sequence shown here is derived from an EMBL/GenBank/DDBJ whole genome shotgun (WGS) entry which is preliminary data.</text>
</comment>
<proteinExistence type="predicted"/>
<organism evidence="1 2">
    <name type="scientific">Triparma retinervis</name>
    <dbReference type="NCBI Taxonomy" id="2557542"/>
    <lineage>
        <taxon>Eukaryota</taxon>
        <taxon>Sar</taxon>
        <taxon>Stramenopiles</taxon>
        <taxon>Ochrophyta</taxon>
        <taxon>Bolidophyceae</taxon>
        <taxon>Parmales</taxon>
        <taxon>Triparmaceae</taxon>
        <taxon>Triparma</taxon>
    </lineage>
</organism>
<dbReference type="AlphaFoldDB" id="A0A9W7FAB1"/>
<evidence type="ECO:0000313" key="1">
    <source>
        <dbReference type="EMBL" id="GMI06649.1"/>
    </source>
</evidence>
<dbReference type="Proteomes" id="UP001165082">
    <property type="component" value="Unassembled WGS sequence"/>
</dbReference>
<accession>A0A9W7FAB1</accession>